<name>A0AAD7PJS5_QUISA</name>
<dbReference type="EMBL" id="JARAOO010000009">
    <property type="protein sequence ID" value="KAJ7957345.1"/>
    <property type="molecule type" value="Genomic_DNA"/>
</dbReference>
<comment type="caution">
    <text evidence="2">The sequence shown here is derived from an EMBL/GenBank/DDBJ whole genome shotgun (WGS) entry which is preliminary data.</text>
</comment>
<keyword evidence="3" id="KW-1185">Reference proteome</keyword>
<sequence>DVIKQLVKEMILRQVIRSLSAFASPVMLVKKNDDSWRFCMDYKKLNQITVKNKFPIPLIEELLDELFGAKFYSKFDLRFGYHKIRMKEGNIHKTTFRTYEGLYEFIVMPSGAKFYLLRPYEHIFNPG</sequence>
<reference evidence="2" key="1">
    <citation type="journal article" date="2023" name="Science">
        <title>Elucidation of the pathway for biosynthesis of saponin adjuvants from the soapbark tree.</title>
        <authorList>
            <person name="Reed J."/>
            <person name="Orme A."/>
            <person name="El-Demerdash A."/>
            <person name="Owen C."/>
            <person name="Martin L.B.B."/>
            <person name="Misra R.C."/>
            <person name="Kikuchi S."/>
            <person name="Rejzek M."/>
            <person name="Martin A.C."/>
            <person name="Harkess A."/>
            <person name="Leebens-Mack J."/>
            <person name="Louveau T."/>
            <person name="Stephenson M.J."/>
            <person name="Osbourn A."/>
        </authorList>
    </citation>
    <scope>NUCLEOTIDE SEQUENCE</scope>
    <source>
        <strain evidence="2">S10</strain>
    </source>
</reference>
<dbReference type="InterPro" id="IPR000477">
    <property type="entry name" value="RT_dom"/>
</dbReference>
<dbReference type="Gene3D" id="3.30.70.270">
    <property type="match status" value="1"/>
</dbReference>
<dbReference type="InterPro" id="IPR043502">
    <property type="entry name" value="DNA/RNA_pol_sf"/>
</dbReference>
<proteinExistence type="predicted"/>
<gene>
    <name evidence="2" type="ORF">O6P43_023662</name>
</gene>
<evidence type="ECO:0000313" key="2">
    <source>
        <dbReference type="EMBL" id="KAJ7957345.1"/>
    </source>
</evidence>
<dbReference type="Pfam" id="PF00078">
    <property type="entry name" value="RVT_1"/>
    <property type="match status" value="1"/>
</dbReference>
<organism evidence="2 3">
    <name type="scientific">Quillaja saponaria</name>
    <name type="common">Soap bark tree</name>
    <dbReference type="NCBI Taxonomy" id="32244"/>
    <lineage>
        <taxon>Eukaryota</taxon>
        <taxon>Viridiplantae</taxon>
        <taxon>Streptophyta</taxon>
        <taxon>Embryophyta</taxon>
        <taxon>Tracheophyta</taxon>
        <taxon>Spermatophyta</taxon>
        <taxon>Magnoliopsida</taxon>
        <taxon>eudicotyledons</taxon>
        <taxon>Gunneridae</taxon>
        <taxon>Pentapetalae</taxon>
        <taxon>rosids</taxon>
        <taxon>fabids</taxon>
        <taxon>Fabales</taxon>
        <taxon>Quillajaceae</taxon>
        <taxon>Quillaja</taxon>
    </lineage>
</organism>
<feature type="domain" description="Reverse transcriptase" evidence="1">
    <location>
        <begin position="29"/>
        <end position="113"/>
    </location>
</feature>
<dbReference type="InterPro" id="IPR053134">
    <property type="entry name" value="RNA-dir_DNA_polymerase"/>
</dbReference>
<dbReference type="PANTHER" id="PTHR24559">
    <property type="entry name" value="TRANSPOSON TY3-I GAG-POL POLYPROTEIN"/>
    <property type="match status" value="1"/>
</dbReference>
<dbReference type="InterPro" id="IPR043128">
    <property type="entry name" value="Rev_trsase/Diguanyl_cyclase"/>
</dbReference>
<dbReference type="Proteomes" id="UP001163823">
    <property type="component" value="Chromosome 9"/>
</dbReference>
<evidence type="ECO:0000259" key="1">
    <source>
        <dbReference type="Pfam" id="PF00078"/>
    </source>
</evidence>
<dbReference type="CDD" id="cd01647">
    <property type="entry name" value="RT_LTR"/>
    <property type="match status" value="1"/>
</dbReference>
<dbReference type="SUPFAM" id="SSF56672">
    <property type="entry name" value="DNA/RNA polymerases"/>
    <property type="match status" value="1"/>
</dbReference>
<dbReference type="AlphaFoldDB" id="A0AAD7PJS5"/>
<dbReference type="PANTHER" id="PTHR24559:SF450">
    <property type="entry name" value="RNA-DIRECTED DNA POLYMERASE HOMOLOG"/>
    <property type="match status" value="1"/>
</dbReference>
<dbReference type="KEGG" id="qsa:O6P43_023662"/>
<protein>
    <submittedName>
        <fullName evidence="2">Ty3/gypsy retrotransposon protein</fullName>
    </submittedName>
</protein>
<evidence type="ECO:0000313" key="3">
    <source>
        <dbReference type="Proteomes" id="UP001163823"/>
    </source>
</evidence>
<feature type="non-terminal residue" evidence="2">
    <location>
        <position position="1"/>
    </location>
</feature>
<dbReference type="Gene3D" id="3.10.10.10">
    <property type="entry name" value="HIV Type 1 Reverse Transcriptase, subunit A, domain 1"/>
    <property type="match status" value="1"/>
</dbReference>
<accession>A0AAD7PJS5</accession>